<dbReference type="GO" id="GO:0003723">
    <property type="term" value="F:RNA binding"/>
    <property type="evidence" value="ECO:0007669"/>
    <property type="project" value="UniProtKB-UniRule"/>
</dbReference>
<comment type="subunit">
    <text evidence="2">Heterohexamer of two PFD-alpha type and four PFD-beta type subunits.</text>
</comment>
<comment type="similarity">
    <text evidence="1">Belongs to the prefoldin subunit alpha family.</text>
</comment>
<dbReference type="InterPro" id="IPR034167">
    <property type="entry name" value="Nab3_RRM"/>
</dbReference>
<dbReference type="EMBL" id="CAKM01000282">
    <property type="protein sequence ID" value="CCJ31265.1"/>
    <property type="molecule type" value="Genomic_DNA"/>
</dbReference>
<sequence>MLKNGKIKQISEDEKQGINKEKAQQEREQGFISLEEAEETVSDIGSEGASESESLSEAPSDLLSDICLETSLKDEEEAKEGEEDEMSQREVELEEETKESDAQEKCLNEESENQVSEVIQEKKELDNMVEPQVDIEEATEKDDEEKSEECDYKHSEVDTCMFSETVQATTQDNPLIADTLNPIPSSLDLQKLLATLSPALQTDPSLAAPLTTSNNPLSPNFIEALNTVSSTSDTTAVQPALTQQPKHKDAIDHDTPCTPQEDALFQKFLVDEKHIMSNTAPHEFPPGSRMFIGILNPWILCNLPTEKVTKKDVFRVFYPYGRLGQIALKQAYGFVQFFSSEECQNAINGEQGTMIRGRKMHLEVSKPQKHRPPLSSDKKAYRPRSRSPDVRDRSPVRGRNRSHGRGNHGYGSPYDRDKKDRYGPREEYGKRRSPPLSLRHPRDRDMDYPGDYRSISPDRYRDYPPRHQMDSFPLPRRYGNDVPECQIIITDDTDRSFIYFVEKVFKDKGFRIDTLFLSPRLSLPSVVQQMIIEGIMAIIFLSRQMQSQSKISMQIFDRRADSSDVKFDEYANIDVHVAVVLALRKKQSVLQLTNTYQPPNPGNLNTQPQNLALSASNSDLATLIGSLDPTTLQKVIGALTQPSQQLTPQLQSLSYTSLQMPHQGASINKGYPTNPTLSPMIKPSQQPDQQVQDILGQLAKLQETSSQSIPAAPFVEKVEDFVTSRENVESVLKHFQQLIAKYRFIEANFQRHVMVLLDKIPEMDKTLQMLKSDILQEKKESFDTYFELNDTLYFKIIIPSTDKAGVWLGANVMIEYPIPEAIEFLTLRISAAKASLKKYEEDLEFIRENITILEVNIARIYNWDVAQRRIEKSSCIEK</sequence>
<dbReference type="PANTHER" id="PTHR12409">
    <property type="entry name" value="PREFOLDIN SUBUNIT 3"/>
    <property type="match status" value="1"/>
</dbReference>
<dbReference type="SMART" id="SM00360">
    <property type="entry name" value="RRM"/>
    <property type="match status" value="1"/>
</dbReference>
<feature type="compositionally biased region" description="Basic and acidic residues" evidence="6">
    <location>
        <begin position="414"/>
        <end position="430"/>
    </location>
</feature>
<evidence type="ECO:0000259" key="7">
    <source>
        <dbReference type="PROSITE" id="PS50102"/>
    </source>
</evidence>
<dbReference type="SUPFAM" id="SSF46579">
    <property type="entry name" value="Prefoldin"/>
    <property type="match status" value="1"/>
</dbReference>
<dbReference type="CDD" id="cd12342">
    <property type="entry name" value="RRM_Nab3p"/>
    <property type="match status" value="1"/>
</dbReference>
<dbReference type="FunCoup" id="L0PHX9">
    <property type="interactions" value="12"/>
</dbReference>
<dbReference type="Gene3D" id="3.30.70.330">
    <property type="match status" value="1"/>
</dbReference>
<feature type="compositionally biased region" description="Basic and acidic residues" evidence="6">
    <location>
        <begin position="456"/>
        <end position="469"/>
    </location>
</feature>
<dbReference type="Pfam" id="PF00076">
    <property type="entry name" value="RRM_1"/>
    <property type="match status" value="1"/>
</dbReference>
<evidence type="ECO:0000313" key="8">
    <source>
        <dbReference type="EMBL" id="CCJ31265.1"/>
    </source>
</evidence>
<dbReference type="GO" id="GO:0006457">
    <property type="term" value="P:protein folding"/>
    <property type="evidence" value="ECO:0007669"/>
    <property type="project" value="InterPro"/>
</dbReference>
<keyword evidence="3" id="KW-0143">Chaperone</keyword>
<dbReference type="GO" id="GO:0016272">
    <property type="term" value="C:prefoldin complex"/>
    <property type="evidence" value="ECO:0007669"/>
    <property type="project" value="InterPro"/>
</dbReference>
<evidence type="ECO:0000256" key="2">
    <source>
        <dbReference type="ARBA" id="ARBA00011695"/>
    </source>
</evidence>
<feature type="domain" description="RRM" evidence="7">
    <location>
        <begin position="288"/>
        <end position="367"/>
    </location>
</feature>
<comment type="caution">
    <text evidence="8">The sequence shown here is derived from an EMBL/GenBank/DDBJ whole genome shotgun (WGS) entry which is preliminary data.</text>
</comment>
<dbReference type="Gene3D" id="1.10.287.370">
    <property type="match status" value="1"/>
</dbReference>
<organism evidence="9">
    <name type="scientific">Pneumocystis jirovecii</name>
    <name type="common">Human pneumocystis pneumonia agent</name>
    <dbReference type="NCBI Taxonomy" id="42068"/>
    <lineage>
        <taxon>Eukaryota</taxon>
        <taxon>Fungi</taxon>
        <taxon>Dikarya</taxon>
        <taxon>Ascomycota</taxon>
        <taxon>Taphrinomycotina</taxon>
        <taxon>Pneumocystomycetes</taxon>
        <taxon>Pneumocystaceae</taxon>
        <taxon>Pneumocystis</taxon>
    </lineage>
</organism>
<evidence type="ECO:0000256" key="4">
    <source>
        <dbReference type="PROSITE-ProRule" id="PRU00176"/>
    </source>
</evidence>
<keyword evidence="5" id="KW-0175">Coiled coil</keyword>
<feature type="compositionally biased region" description="Basic and acidic residues" evidence="6">
    <location>
        <begin position="9"/>
        <end position="29"/>
    </location>
</feature>
<evidence type="ECO:0000313" key="9">
    <source>
        <dbReference type="Proteomes" id="UP000010422"/>
    </source>
</evidence>
<dbReference type="PANTHER" id="PTHR12409:SF0">
    <property type="entry name" value="PREFOLDIN SUBUNIT 3"/>
    <property type="match status" value="1"/>
</dbReference>
<evidence type="ECO:0000256" key="6">
    <source>
        <dbReference type="SAM" id="MobiDB-lite"/>
    </source>
</evidence>
<feature type="compositionally biased region" description="Basic and acidic residues" evidence="6">
    <location>
        <begin position="99"/>
        <end position="108"/>
    </location>
</feature>
<keyword evidence="4" id="KW-0694">RNA-binding</keyword>
<dbReference type="AlphaFoldDB" id="L0PHX9"/>
<dbReference type="VEuPathDB" id="FungiDB:PNEJI1_000231"/>
<dbReference type="GO" id="GO:0007017">
    <property type="term" value="P:microtubule-based process"/>
    <property type="evidence" value="ECO:0007669"/>
    <property type="project" value="TreeGrafter"/>
</dbReference>
<feature type="compositionally biased region" description="Basic and acidic residues" evidence="6">
    <location>
        <begin position="376"/>
        <end position="395"/>
    </location>
</feature>
<feature type="region of interest" description="Disordered" evidence="6">
    <location>
        <begin position="363"/>
        <end position="475"/>
    </location>
</feature>
<dbReference type="InterPro" id="IPR000504">
    <property type="entry name" value="RRM_dom"/>
</dbReference>
<dbReference type="InterPro" id="IPR004127">
    <property type="entry name" value="Prefoldin_subunit_alpha"/>
</dbReference>
<dbReference type="SUPFAM" id="SSF52954">
    <property type="entry name" value="Class II aaRS ABD-related"/>
    <property type="match status" value="1"/>
</dbReference>
<dbReference type="Gene3D" id="3.40.50.800">
    <property type="entry name" value="Anticodon-binding domain"/>
    <property type="match status" value="1"/>
</dbReference>
<dbReference type="InterPro" id="IPR016655">
    <property type="entry name" value="PFD3"/>
</dbReference>
<dbReference type="STRING" id="1209962.L0PHX9"/>
<feature type="compositionally biased region" description="Basic residues" evidence="6">
    <location>
        <begin position="396"/>
        <end position="406"/>
    </location>
</feature>
<dbReference type="InterPro" id="IPR012677">
    <property type="entry name" value="Nucleotide-bd_a/b_plait_sf"/>
</dbReference>
<dbReference type="InterPro" id="IPR035979">
    <property type="entry name" value="RBD_domain_sf"/>
</dbReference>
<feature type="compositionally biased region" description="Low complexity" evidence="6">
    <location>
        <begin position="42"/>
        <end position="65"/>
    </location>
</feature>
<accession>L0PHX9</accession>
<proteinExistence type="inferred from homology"/>
<reference evidence="8 9" key="1">
    <citation type="journal article" date="2012" name="MBio">
        <title>De novo assembly of the Pneumocystis jirovecii genome from a single bronchoalveolar lavage fluid specimen from a patient.</title>
        <authorList>
            <person name="Cisse O.H."/>
            <person name="Pagni M."/>
            <person name="Hauser P.M."/>
        </authorList>
    </citation>
    <scope>NUCLEOTIDE SEQUENCE [LARGE SCALE GENOMIC DNA]</scope>
    <source>
        <strain evidence="8 9">SE8</strain>
    </source>
</reference>
<dbReference type="Pfam" id="PF02996">
    <property type="entry name" value="Prefoldin"/>
    <property type="match status" value="1"/>
</dbReference>
<dbReference type="Proteomes" id="UP000010422">
    <property type="component" value="Unassembled WGS sequence"/>
</dbReference>
<name>L0PHX9_PNEJI</name>
<feature type="compositionally biased region" description="Acidic residues" evidence="6">
    <location>
        <begin position="74"/>
        <end position="85"/>
    </location>
</feature>
<dbReference type="SUPFAM" id="SSF54928">
    <property type="entry name" value="RNA-binding domain, RBD"/>
    <property type="match status" value="1"/>
</dbReference>
<dbReference type="InterPro" id="IPR036621">
    <property type="entry name" value="Anticodon-bd_dom_sf"/>
</dbReference>
<dbReference type="InParanoid" id="L0PHX9"/>
<evidence type="ECO:0000256" key="1">
    <source>
        <dbReference type="ARBA" id="ARBA00010048"/>
    </source>
</evidence>
<dbReference type="GO" id="GO:0005737">
    <property type="term" value="C:cytoplasm"/>
    <property type="evidence" value="ECO:0007669"/>
    <property type="project" value="TreeGrafter"/>
</dbReference>
<dbReference type="CDD" id="cd23156">
    <property type="entry name" value="Prefoldin_3"/>
    <property type="match status" value="1"/>
</dbReference>
<dbReference type="InterPro" id="IPR009053">
    <property type="entry name" value="Prefoldin"/>
</dbReference>
<dbReference type="FunFam" id="1.10.287.370:FF:000001">
    <property type="entry name" value="Prefoldin subunit 3"/>
    <property type="match status" value="1"/>
</dbReference>
<dbReference type="GO" id="GO:0007021">
    <property type="term" value="P:tubulin complex assembly"/>
    <property type="evidence" value="ECO:0007669"/>
    <property type="project" value="TreeGrafter"/>
</dbReference>
<dbReference type="PROSITE" id="PS50102">
    <property type="entry name" value="RRM"/>
    <property type="match status" value="1"/>
</dbReference>
<feature type="coiled-coil region" evidence="5">
    <location>
        <begin position="822"/>
        <end position="856"/>
    </location>
</feature>
<protein>
    <recommendedName>
        <fullName evidence="7">RRM domain-containing protein</fullName>
    </recommendedName>
</protein>
<feature type="region of interest" description="Disordered" evidence="6">
    <location>
        <begin position="1"/>
        <end position="116"/>
    </location>
</feature>
<evidence type="ECO:0000256" key="3">
    <source>
        <dbReference type="ARBA" id="ARBA00023186"/>
    </source>
</evidence>
<dbReference type="GO" id="GO:0015631">
    <property type="term" value="F:tubulin binding"/>
    <property type="evidence" value="ECO:0007669"/>
    <property type="project" value="TreeGrafter"/>
</dbReference>
<gene>
    <name evidence="8" type="ORF">PNEJI1_000231</name>
</gene>
<evidence type="ECO:0000256" key="5">
    <source>
        <dbReference type="SAM" id="Coils"/>
    </source>
</evidence>